<organism evidence="2 3">
    <name type="scientific">Anopheles minimus</name>
    <dbReference type="NCBI Taxonomy" id="112268"/>
    <lineage>
        <taxon>Eukaryota</taxon>
        <taxon>Metazoa</taxon>
        <taxon>Ecdysozoa</taxon>
        <taxon>Arthropoda</taxon>
        <taxon>Hexapoda</taxon>
        <taxon>Insecta</taxon>
        <taxon>Pterygota</taxon>
        <taxon>Neoptera</taxon>
        <taxon>Endopterygota</taxon>
        <taxon>Diptera</taxon>
        <taxon>Nematocera</taxon>
        <taxon>Culicoidea</taxon>
        <taxon>Culicidae</taxon>
        <taxon>Anophelinae</taxon>
        <taxon>Anopheles</taxon>
    </lineage>
</organism>
<dbReference type="Gene3D" id="3.40.50.300">
    <property type="entry name" value="P-loop containing nucleotide triphosphate hydrolases"/>
    <property type="match status" value="1"/>
</dbReference>
<name>A0A182WN19_9DIPT</name>
<reference evidence="2" key="2">
    <citation type="submission" date="2020-05" db="UniProtKB">
        <authorList>
            <consortium name="EnsemblMetazoa"/>
        </authorList>
    </citation>
    <scope>IDENTIFICATION</scope>
    <source>
        <strain evidence="2">MINIMUS1</strain>
    </source>
</reference>
<dbReference type="AlphaFoldDB" id="A0A182WN19"/>
<keyword evidence="1" id="KW-0812">Transmembrane</keyword>
<proteinExistence type="predicted"/>
<dbReference type="Proteomes" id="UP000075920">
    <property type="component" value="Unassembled WGS sequence"/>
</dbReference>
<dbReference type="EnsemblMetazoa" id="AMIN014124-RA">
    <property type="protein sequence ID" value="AMIN014124-PA"/>
    <property type="gene ID" value="AMIN014124"/>
</dbReference>
<accession>A0A182WN19</accession>
<dbReference type="InterPro" id="IPR027417">
    <property type="entry name" value="P-loop_NTPase"/>
</dbReference>
<evidence type="ECO:0000313" key="3">
    <source>
        <dbReference type="Proteomes" id="UP000075920"/>
    </source>
</evidence>
<reference evidence="3" key="1">
    <citation type="submission" date="2013-03" db="EMBL/GenBank/DDBJ databases">
        <title>The Genome Sequence of Anopheles minimus MINIMUS1.</title>
        <authorList>
            <consortium name="The Broad Institute Genomics Platform"/>
            <person name="Neafsey D.E."/>
            <person name="Walton C."/>
            <person name="Walker B."/>
            <person name="Young S.K."/>
            <person name="Zeng Q."/>
            <person name="Gargeya S."/>
            <person name="Fitzgerald M."/>
            <person name="Haas B."/>
            <person name="Abouelleil A."/>
            <person name="Allen A.W."/>
            <person name="Alvarado L."/>
            <person name="Arachchi H.M."/>
            <person name="Berlin A.M."/>
            <person name="Chapman S.B."/>
            <person name="Gainer-Dewar J."/>
            <person name="Goldberg J."/>
            <person name="Griggs A."/>
            <person name="Gujja S."/>
            <person name="Hansen M."/>
            <person name="Howarth C."/>
            <person name="Imamovic A."/>
            <person name="Ireland A."/>
            <person name="Larimer J."/>
            <person name="McCowan C."/>
            <person name="Murphy C."/>
            <person name="Pearson M."/>
            <person name="Poon T.W."/>
            <person name="Priest M."/>
            <person name="Roberts A."/>
            <person name="Saif S."/>
            <person name="Shea T."/>
            <person name="Sisk P."/>
            <person name="Sykes S."/>
            <person name="Wortman J."/>
            <person name="Nusbaum C."/>
            <person name="Birren B."/>
        </authorList>
    </citation>
    <scope>NUCLEOTIDE SEQUENCE [LARGE SCALE GENOMIC DNA]</scope>
    <source>
        <strain evidence="3">MINIMUS1</strain>
    </source>
</reference>
<keyword evidence="3" id="KW-1185">Reference proteome</keyword>
<keyword evidence="1" id="KW-1133">Transmembrane helix</keyword>
<feature type="transmembrane region" description="Helical" evidence="1">
    <location>
        <begin position="64"/>
        <end position="82"/>
    </location>
</feature>
<evidence type="ECO:0000313" key="2">
    <source>
        <dbReference type="EnsemblMetazoa" id="AMIN014124-PA"/>
    </source>
</evidence>
<sequence length="202" mass="22977">MHPDEEVMDIDEAPENIIINLKSNKIRSRKGRGIRHLQVSLATRAHKTTNRQIQVKETTCTLRLFFKLFLIAVGMGVAIVYMDNTNNLGQHLKNNYYTAYERLSQLSNNLRLERQANFTPILEAIDDNIIGQRHLHGELNDWFRAIGNSTFTCALFVGGTGVGKSFTANIIAKYYPYTKNILYLSGKDVTDGKTRYTTFKTA</sequence>
<dbReference type="SUPFAM" id="SSF52540">
    <property type="entry name" value="P-loop containing nucleoside triphosphate hydrolases"/>
    <property type="match status" value="1"/>
</dbReference>
<keyword evidence="1" id="KW-0472">Membrane</keyword>
<evidence type="ECO:0000256" key="1">
    <source>
        <dbReference type="SAM" id="Phobius"/>
    </source>
</evidence>
<protein>
    <submittedName>
        <fullName evidence="2">Uncharacterized protein</fullName>
    </submittedName>
</protein>
<dbReference type="VEuPathDB" id="VectorBase:AMIN014124"/>